<dbReference type="EMBL" id="WEGK01000001">
    <property type="protein sequence ID" value="MQY16997.1"/>
    <property type="molecule type" value="Genomic_DNA"/>
</dbReference>
<accession>A0A7K0CU36</accession>
<dbReference type="Proteomes" id="UP000438448">
    <property type="component" value="Unassembled WGS sequence"/>
</dbReference>
<dbReference type="PANTHER" id="PTHR33371:SF17">
    <property type="entry name" value="MCE-FAMILY PROTEIN MCE1B"/>
    <property type="match status" value="1"/>
</dbReference>
<dbReference type="InterPro" id="IPR024516">
    <property type="entry name" value="Mce_C"/>
</dbReference>
<dbReference type="GO" id="GO:0005576">
    <property type="term" value="C:extracellular region"/>
    <property type="evidence" value="ECO:0007669"/>
    <property type="project" value="TreeGrafter"/>
</dbReference>
<dbReference type="Pfam" id="PF11887">
    <property type="entry name" value="Mce4_CUP1"/>
    <property type="match status" value="1"/>
</dbReference>
<dbReference type="InterPro" id="IPR003399">
    <property type="entry name" value="Mce/MlaD"/>
</dbReference>
<gene>
    <name evidence="3" type="ORF">NRB20_00600</name>
</gene>
<dbReference type="AlphaFoldDB" id="A0A7K0CU36"/>
<dbReference type="InterPro" id="IPR005693">
    <property type="entry name" value="Mce"/>
</dbReference>
<comment type="caution">
    <text evidence="3">The sequence shown here is derived from an EMBL/GenBank/DDBJ whole genome shotgun (WGS) entry which is preliminary data.</text>
</comment>
<evidence type="ECO:0000313" key="4">
    <source>
        <dbReference type="Proteomes" id="UP000438448"/>
    </source>
</evidence>
<feature type="domain" description="Mce/MlaD" evidence="1">
    <location>
        <begin position="38"/>
        <end position="111"/>
    </location>
</feature>
<proteinExistence type="predicted"/>
<reference evidence="3 4" key="1">
    <citation type="submission" date="2019-10" db="EMBL/GenBank/DDBJ databases">
        <title>Nocardia macrotermitis sp. nov. and Nocardia aurantia sp. nov., isolated from the gut of fungus growing-termite Macrotermes natalensis.</title>
        <authorList>
            <person name="Benndorf R."/>
            <person name="Schwitalla J."/>
            <person name="Martin K."/>
            <person name="De Beer W."/>
            <person name="Kaster A.-K."/>
            <person name="Vollmers J."/>
            <person name="Poulsen M."/>
            <person name="Beemelmanns C."/>
        </authorList>
    </citation>
    <scope>NUCLEOTIDE SEQUENCE [LARGE SCALE GENOMIC DNA]</scope>
    <source>
        <strain evidence="3 4">RB20</strain>
    </source>
</reference>
<evidence type="ECO:0000259" key="2">
    <source>
        <dbReference type="Pfam" id="PF11887"/>
    </source>
</evidence>
<dbReference type="InterPro" id="IPR052336">
    <property type="entry name" value="MlaD_Phospholipid_Transporter"/>
</dbReference>
<evidence type="ECO:0000259" key="1">
    <source>
        <dbReference type="Pfam" id="PF02470"/>
    </source>
</evidence>
<feature type="domain" description="Mammalian cell entry C-terminal" evidence="2">
    <location>
        <begin position="118"/>
        <end position="275"/>
    </location>
</feature>
<dbReference type="GO" id="GO:0051701">
    <property type="term" value="P:biological process involved in interaction with host"/>
    <property type="evidence" value="ECO:0007669"/>
    <property type="project" value="TreeGrafter"/>
</dbReference>
<dbReference type="NCBIfam" id="TIGR00996">
    <property type="entry name" value="Mtu_fam_mce"/>
    <property type="match status" value="1"/>
</dbReference>
<evidence type="ECO:0008006" key="5">
    <source>
        <dbReference type="Google" id="ProtNLM"/>
    </source>
</evidence>
<keyword evidence="4" id="KW-1185">Reference proteome</keyword>
<dbReference type="PANTHER" id="PTHR33371">
    <property type="entry name" value="INTERMEMBRANE PHOSPHOLIPID TRANSPORT SYSTEM BINDING PROTEIN MLAD-RELATED"/>
    <property type="match status" value="1"/>
</dbReference>
<organism evidence="3 4">
    <name type="scientific">Nocardia macrotermitis</name>
    <dbReference type="NCBI Taxonomy" id="2585198"/>
    <lineage>
        <taxon>Bacteria</taxon>
        <taxon>Bacillati</taxon>
        <taxon>Actinomycetota</taxon>
        <taxon>Actinomycetes</taxon>
        <taxon>Mycobacteriales</taxon>
        <taxon>Nocardiaceae</taxon>
        <taxon>Nocardia</taxon>
    </lineage>
</organism>
<evidence type="ECO:0000313" key="3">
    <source>
        <dbReference type="EMBL" id="MQY16997.1"/>
    </source>
</evidence>
<dbReference type="RefSeq" id="WP_319944255.1">
    <property type="nucleotide sequence ID" value="NZ_WEGK01000001.1"/>
</dbReference>
<dbReference type="Pfam" id="PF02470">
    <property type="entry name" value="MlaD"/>
    <property type="match status" value="1"/>
</dbReference>
<name>A0A7K0CU36_9NOCA</name>
<protein>
    <recommendedName>
        <fullName evidence="5">Mammalian cell entry protein</fullName>
    </recommendedName>
</protein>
<sequence>MSYRRSLLVLVVFVIVSALLSWTVIVTLERGVSGATAKYSAVFTDVSGLSTGDDVRMAGVRVGRVDSIELDGNRARVGFEIQREQTLFGTTVVSVTYQNLIGQRYLGLSRGTRGNPVALRPGAVIPVANTEPSFDISKLLEGFEPLFGTLDRSAVDNITQALIKALQGDNGSLTALVAETTQLAQSFAGPDQVLGQVITNLTTIVDGLAAQSGDLTTVIGRTRAIFEGLQRNKDSLLGSVDHLSQAVDRVARIVDTDQPALEAFLNRNPGFAQHLLDNKYKFGVMGFNLPLILKGLARITQEGGYADADICDVTFSLAPGMSPLIPGILAALTPGGVVKHTAKCR</sequence>